<dbReference type="SUPFAM" id="SSF50242">
    <property type="entry name" value="TIMP-like"/>
    <property type="match status" value="1"/>
</dbReference>
<feature type="transmembrane region" description="Helical" evidence="1">
    <location>
        <begin position="160"/>
        <end position="189"/>
    </location>
</feature>
<dbReference type="RefSeq" id="WP_094451120.1">
    <property type="nucleotide sequence ID" value="NZ_NMVI01000018.1"/>
</dbReference>
<sequence length="199" mass="21280">MLTRTARMFRVVALAVMVGVLAVPVLRASPAYACSCMPMTLDESIENADLIAEVTVHQQIGMDDYREIYEVEVRQIWKGEQTGRIQLATSSQTTACGLGAIPRGTEMRLWASGENGRYSATWCALPPGSGGPGSVTAALEHWFGQPTPAPAYEPPLSVRALGFILSPGGVVTGVAVVSGLVLGATWLLWRRANRPRPTA</sequence>
<gene>
    <name evidence="2" type="ORF">CGZ92_09460</name>
</gene>
<proteinExistence type="predicted"/>
<organism evidence="2 3">
    <name type="scientific">Parenemella sanctibonifatiensis</name>
    <dbReference type="NCBI Taxonomy" id="2016505"/>
    <lineage>
        <taxon>Bacteria</taxon>
        <taxon>Bacillati</taxon>
        <taxon>Actinomycetota</taxon>
        <taxon>Actinomycetes</taxon>
        <taxon>Propionibacteriales</taxon>
        <taxon>Propionibacteriaceae</taxon>
        <taxon>Parenemella</taxon>
    </lineage>
</organism>
<evidence type="ECO:0008006" key="4">
    <source>
        <dbReference type="Google" id="ProtNLM"/>
    </source>
</evidence>
<accession>A0A255EEI7</accession>
<dbReference type="EMBL" id="NMVI01000018">
    <property type="protein sequence ID" value="OYN86553.1"/>
    <property type="molecule type" value="Genomic_DNA"/>
</dbReference>
<dbReference type="InterPro" id="IPR008993">
    <property type="entry name" value="TIMP-like_OB-fold"/>
</dbReference>
<name>A0A255EEI7_9ACTN</name>
<evidence type="ECO:0000313" key="2">
    <source>
        <dbReference type="EMBL" id="OYN86553.1"/>
    </source>
</evidence>
<keyword evidence="1" id="KW-0812">Transmembrane</keyword>
<dbReference type="Gene3D" id="2.40.50.120">
    <property type="match status" value="1"/>
</dbReference>
<evidence type="ECO:0000256" key="1">
    <source>
        <dbReference type="SAM" id="Phobius"/>
    </source>
</evidence>
<keyword evidence="1" id="KW-0472">Membrane</keyword>
<keyword evidence="1" id="KW-1133">Transmembrane helix</keyword>
<dbReference type="Proteomes" id="UP000216533">
    <property type="component" value="Unassembled WGS sequence"/>
</dbReference>
<reference evidence="2 3" key="1">
    <citation type="submission" date="2017-07" db="EMBL/GenBank/DDBJ databases">
        <title>Draft whole genome sequences of clinical Proprionibacteriaceae strains.</title>
        <authorList>
            <person name="Bernier A.-M."/>
            <person name="Bernard K."/>
            <person name="Domingo M.-C."/>
        </authorList>
    </citation>
    <scope>NUCLEOTIDE SEQUENCE [LARGE SCALE GENOMIC DNA]</scope>
    <source>
        <strain evidence="2 3">NML 160184</strain>
    </source>
</reference>
<comment type="caution">
    <text evidence="2">The sequence shown here is derived from an EMBL/GenBank/DDBJ whole genome shotgun (WGS) entry which is preliminary data.</text>
</comment>
<protein>
    <recommendedName>
        <fullName evidence="4">Tissue inhibitor of metalloproteinase</fullName>
    </recommendedName>
</protein>
<evidence type="ECO:0000313" key="3">
    <source>
        <dbReference type="Proteomes" id="UP000216533"/>
    </source>
</evidence>
<dbReference type="AlphaFoldDB" id="A0A255EEI7"/>